<keyword evidence="3 8" id="KW-0489">Methyltransferase</keyword>
<evidence type="ECO:0000256" key="5">
    <source>
        <dbReference type="ARBA" id="ARBA00022691"/>
    </source>
</evidence>
<dbReference type="Proteomes" id="UP001497392">
    <property type="component" value="Unassembled WGS sequence"/>
</dbReference>
<dbReference type="PIRSF" id="PIRSF037404">
    <property type="entry name" value="DNMT1"/>
    <property type="match status" value="1"/>
</dbReference>
<dbReference type="InterPro" id="IPR050390">
    <property type="entry name" value="C5-Methyltransferase"/>
</dbReference>
<dbReference type="PROSITE" id="PS51038">
    <property type="entry name" value="BAH"/>
    <property type="match status" value="1"/>
</dbReference>
<reference evidence="11 12" key="1">
    <citation type="submission" date="2024-06" db="EMBL/GenBank/DDBJ databases">
        <authorList>
            <person name="Kraege A."/>
            <person name="Thomma B."/>
        </authorList>
    </citation>
    <scope>NUCLEOTIDE SEQUENCE [LARGE SCALE GENOMIC DNA]</scope>
</reference>
<comment type="subcellular location">
    <subcellularLocation>
        <location evidence="1">Nucleus</location>
    </subcellularLocation>
</comment>
<dbReference type="SUPFAM" id="SSF53335">
    <property type="entry name" value="S-adenosyl-L-methionine-dependent methyltransferases"/>
    <property type="match status" value="1"/>
</dbReference>
<evidence type="ECO:0000313" key="12">
    <source>
        <dbReference type="Proteomes" id="UP001497392"/>
    </source>
</evidence>
<dbReference type="Pfam" id="PF00145">
    <property type="entry name" value="DNA_methylase"/>
    <property type="match status" value="2"/>
</dbReference>
<dbReference type="PRINTS" id="PR00105">
    <property type="entry name" value="C5METTRFRASE"/>
</dbReference>
<dbReference type="InterPro" id="IPR001525">
    <property type="entry name" value="C5_MeTfrase"/>
</dbReference>
<evidence type="ECO:0000256" key="8">
    <source>
        <dbReference type="PROSITE-ProRule" id="PRU01016"/>
    </source>
</evidence>
<feature type="domain" description="BAH" evidence="10">
    <location>
        <begin position="44"/>
        <end position="173"/>
    </location>
</feature>
<evidence type="ECO:0000256" key="2">
    <source>
        <dbReference type="ARBA" id="ARBA00011975"/>
    </source>
</evidence>
<keyword evidence="5 8" id="KW-0949">S-adenosyl-L-methionine</keyword>
<dbReference type="InterPro" id="IPR001025">
    <property type="entry name" value="BAH_dom"/>
</dbReference>
<dbReference type="PANTHER" id="PTHR10629">
    <property type="entry name" value="CYTOSINE-SPECIFIC METHYLTRANSFERASE"/>
    <property type="match status" value="1"/>
</dbReference>
<evidence type="ECO:0000313" key="11">
    <source>
        <dbReference type="EMBL" id="CAL5222971.1"/>
    </source>
</evidence>
<dbReference type="InterPro" id="IPR043151">
    <property type="entry name" value="BAH_sf"/>
</dbReference>
<dbReference type="InterPro" id="IPR031303">
    <property type="entry name" value="C5_meth_CS"/>
</dbReference>
<proteinExistence type="inferred from homology"/>
<gene>
    <name evidence="11" type="primary">g5412</name>
    <name evidence="11" type="ORF">VP750_LOCUS4630</name>
</gene>
<feature type="region of interest" description="Disordered" evidence="9">
    <location>
        <begin position="1010"/>
        <end position="1073"/>
    </location>
</feature>
<evidence type="ECO:0000256" key="6">
    <source>
        <dbReference type="ARBA" id="ARBA00023125"/>
    </source>
</evidence>
<dbReference type="PROSITE" id="PS51679">
    <property type="entry name" value="SAM_MT_C5"/>
    <property type="match status" value="1"/>
</dbReference>
<keyword evidence="6" id="KW-0238">DNA-binding</keyword>
<keyword evidence="12" id="KW-1185">Reference proteome</keyword>
<evidence type="ECO:0000256" key="3">
    <source>
        <dbReference type="ARBA" id="ARBA00022603"/>
    </source>
</evidence>
<accession>A0ABP1FU53</accession>
<dbReference type="Gene3D" id="3.90.120.10">
    <property type="entry name" value="DNA Methylase, subunit A, domain 2"/>
    <property type="match status" value="1"/>
</dbReference>
<evidence type="ECO:0000256" key="7">
    <source>
        <dbReference type="ARBA" id="ARBA00023242"/>
    </source>
</evidence>
<dbReference type="PROSITE" id="PS00095">
    <property type="entry name" value="C5_MTASE_2"/>
    <property type="match status" value="1"/>
</dbReference>
<dbReference type="PANTHER" id="PTHR10629:SF50">
    <property type="entry name" value="DNA (CYTOSINE-5)-METHYLTRANSFERASE CMT3"/>
    <property type="match status" value="1"/>
</dbReference>
<dbReference type="Gene3D" id="3.40.50.150">
    <property type="entry name" value="Vaccinia Virus protein VP39"/>
    <property type="match status" value="1"/>
</dbReference>
<sequence>MDEARARWPDRLIAGLSCQQALCEDEEWKVAEAHFEAIRVEDVGVVRLGSCVEVGSSEDAGHTMMATVVELYQDPKGERWMDIAWFYKQFDTSLKCLDKDGKKYTLPMELDAKMLFKANGSDNKKYSTVLSINTINRLVNVVYRVPGGEKPQDCDFYWSMYHDRIHNTFVDSFEEAPLSLAQHAASKGPRVLKTLELYCGCGGLSFADRHTEDVIIETRWAVDYERPMIETFKANYPYAHGHIIGVDEFLELCKHWKRLTDKFPKGWKASGLKAPQMALFKKNARDAGCQREVDEIISMTIADKGTKGKTGQGKGHQLSGLKAGDTWLEFGVVFKGEEGMHWVREELLSCGRLLAPFVQKMRDSGYIPLPGDVDIIMGGPPCQGVSGLNRHGKTKEIIDDPRNRQVLAFYKTIEWFQPSYVLMENVLDIFKKGDGLYAKMAATTLLNLDYQTRTGVIAAAHHGAPQGRWRAFMWGAKSGKEQLPPFPEPTFAAGFACGVPRAATECVVGFQSVEAFDKAHQMTFLGDILSDLPDVGNFMVSDRSTYESDPMTPMQRYLRRDPPGWAANRYTRAENAVRAMASTQEEMAFKIKSMTHLMNPALAVGASYLCSKGTLGENEPVGNRTDMFAAEVVRSTGQQLAAADKTAAAAFKLTLDLAKASLSQRMGEQVLEENGYCCSAYEAGSDDEKKPDNGDWVREEPEDFTAVKGDLSDHRPLTLNADDFLRCANVPELKAANYRDFPGVISHRDETCCSGSTHAATYAKAKNAKITACQGGGTRTVTKGGNHAACRVDHADNGGWRGPFLTGCSAFTRLMPTGDLLCPRWCITYKKGKSEGRHGCYGRMWFDEIQSTIVGRAEPHNLRLVHPWQHRVATIRENARCQGFPDYFTFVGLGGPGNSKNSSWVRHNSLGIRYQQLGNAVSPLVADALGRCLAHAAVGKAPVGAFVISTPSPELDRAFKEARQNGLRSFVESEGIPQSYTRQISKMRKAAEDLRALGMAEALKLLNEVEEDTASEDPVKAEEDAEESCKDDAKQPPPKRRKKAAGVERAPKRKAEASMGSKASGAKKGKAKE</sequence>
<dbReference type="EMBL" id="CAXHTA020000007">
    <property type="protein sequence ID" value="CAL5222971.1"/>
    <property type="molecule type" value="Genomic_DNA"/>
</dbReference>
<keyword evidence="7" id="KW-0539">Nucleus</keyword>
<feature type="compositionally biased region" description="Basic and acidic residues" evidence="9">
    <location>
        <begin position="1017"/>
        <end position="1034"/>
    </location>
</feature>
<dbReference type="InterPro" id="IPR029063">
    <property type="entry name" value="SAM-dependent_MTases_sf"/>
</dbReference>
<protein>
    <recommendedName>
        <fullName evidence="2">DNA (cytosine-5-)-methyltransferase</fullName>
        <ecNumber evidence="2">2.1.1.37</ecNumber>
    </recommendedName>
</protein>
<feature type="active site" evidence="8">
    <location>
        <position position="382"/>
    </location>
</feature>
<feature type="compositionally biased region" description="Basic and acidic residues" evidence="9">
    <location>
        <begin position="1045"/>
        <end position="1056"/>
    </location>
</feature>
<evidence type="ECO:0000256" key="9">
    <source>
        <dbReference type="SAM" id="MobiDB-lite"/>
    </source>
</evidence>
<organism evidence="11 12">
    <name type="scientific">Coccomyxa viridis</name>
    <dbReference type="NCBI Taxonomy" id="1274662"/>
    <lineage>
        <taxon>Eukaryota</taxon>
        <taxon>Viridiplantae</taxon>
        <taxon>Chlorophyta</taxon>
        <taxon>core chlorophytes</taxon>
        <taxon>Trebouxiophyceae</taxon>
        <taxon>Trebouxiophyceae incertae sedis</taxon>
        <taxon>Coccomyxaceae</taxon>
        <taxon>Coccomyxa</taxon>
    </lineage>
</organism>
<keyword evidence="4 8" id="KW-0808">Transferase</keyword>
<comment type="similarity">
    <text evidence="8">Belongs to the class I-like SAM-binding methyltransferase superfamily. C5-methyltransferase family.</text>
</comment>
<evidence type="ECO:0000256" key="4">
    <source>
        <dbReference type="ARBA" id="ARBA00022679"/>
    </source>
</evidence>
<dbReference type="EC" id="2.1.1.37" evidence="2"/>
<name>A0ABP1FU53_9CHLO</name>
<comment type="caution">
    <text evidence="11">The sequence shown here is derived from an EMBL/GenBank/DDBJ whole genome shotgun (WGS) entry which is preliminary data.</text>
</comment>
<evidence type="ECO:0000256" key="1">
    <source>
        <dbReference type="ARBA" id="ARBA00004123"/>
    </source>
</evidence>
<evidence type="ECO:0000259" key="10">
    <source>
        <dbReference type="PROSITE" id="PS51038"/>
    </source>
</evidence>
<dbReference type="Gene3D" id="2.30.30.490">
    <property type="match status" value="1"/>
</dbReference>